<dbReference type="CDD" id="cd03376">
    <property type="entry name" value="TPP_PFOR_porB_like"/>
    <property type="match status" value="1"/>
</dbReference>
<dbReference type="EMBL" id="LFWZ01000054">
    <property type="protein sequence ID" value="KON29707.1"/>
    <property type="molecule type" value="Genomic_DNA"/>
</dbReference>
<dbReference type="GO" id="GO:0044272">
    <property type="term" value="P:sulfur compound biosynthetic process"/>
    <property type="evidence" value="ECO:0007669"/>
    <property type="project" value="UniProtKB-ARBA"/>
</dbReference>
<proteinExistence type="predicted"/>
<name>A0A0M0BM78_9ARCH</name>
<dbReference type="Proteomes" id="UP000037210">
    <property type="component" value="Unassembled WGS sequence"/>
</dbReference>
<dbReference type="Pfam" id="PF02775">
    <property type="entry name" value="TPP_enzyme_C"/>
    <property type="match status" value="1"/>
</dbReference>
<keyword evidence="3" id="KW-0670">Pyruvate</keyword>
<feature type="domain" description="Thiamine pyrophosphate enzyme TPP-binding" evidence="2">
    <location>
        <begin position="46"/>
        <end position="216"/>
    </location>
</feature>
<dbReference type="GO" id="GO:0006082">
    <property type="term" value="P:organic acid metabolic process"/>
    <property type="evidence" value="ECO:0007669"/>
    <property type="project" value="UniProtKB-ARBA"/>
</dbReference>
<dbReference type="InterPro" id="IPR051479">
    <property type="entry name" value="PorB-like"/>
</dbReference>
<dbReference type="SUPFAM" id="SSF52518">
    <property type="entry name" value="Thiamin diphosphate-binding fold (THDP-binding)"/>
    <property type="match status" value="1"/>
</dbReference>
<dbReference type="InterPro" id="IPR029061">
    <property type="entry name" value="THDP-binding"/>
</dbReference>
<dbReference type="GO" id="GO:0030976">
    <property type="term" value="F:thiamine pyrophosphate binding"/>
    <property type="evidence" value="ECO:0007669"/>
    <property type="project" value="InterPro"/>
</dbReference>
<protein>
    <submittedName>
        <fullName evidence="3">Pyruvate ferredoxin oxidoreductase</fullName>
    </submittedName>
</protein>
<evidence type="ECO:0000259" key="2">
    <source>
        <dbReference type="Pfam" id="PF02775"/>
    </source>
</evidence>
<dbReference type="AlphaFoldDB" id="A0A0M0BM78"/>
<dbReference type="InterPro" id="IPR011766">
    <property type="entry name" value="TPP_enzyme_TPP-bd"/>
</dbReference>
<organism evidence="3 4">
    <name type="scientific">miscellaneous Crenarchaeota group-15 archaeon DG-45</name>
    <dbReference type="NCBI Taxonomy" id="1685127"/>
    <lineage>
        <taxon>Archaea</taxon>
        <taxon>Candidatus Bathyarchaeota</taxon>
        <taxon>MCG-15</taxon>
    </lineage>
</organism>
<dbReference type="PATRIC" id="fig|1685127.3.peg.1560"/>
<dbReference type="PANTHER" id="PTHR42897">
    <property type="entry name" value="PYRUVATE SYNTHASE SUBUNIT PORB"/>
    <property type="match status" value="1"/>
</dbReference>
<sequence length="321" mass="35442">MTLREAARKPELLAPGHRLCAGCDESIIVRMVLKAVRGPAMVTTATGCLEVATSIFPYTAWNVPWIHSAFENAAATASGMEAAWRAMRRRGRGPLAKYETLDIIAFAGDGGTYDIGLQALSGALERGHDFTYVLLDNEAYMNTGIQRSGGTPRAAATTTSPAGRVIPGKREWKKPIDEIVVAHEIPYVATMSAAYPMDVLRKARSAFEADGPAFLHAIVPCARGWRYPPERTIEVSRLAVQTCIFPLWECRFEGGRPVYQLSAASSAIARRPEAKKPVEEYMEIQGRFRHLFRPERRGDIIDSIQAWVDNRWGLLLEKAGP</sequence>
<gene>
    <name evidence="3" type="ORF">AC482_05795</name>
</gene>
<accession>A0A0M0BM78</accession>
<dbReference type="PANTHER" id="PTHR42897:SF2">
    <property type="entry name" value="PYRUVATE SYNTHASE SUBUNIT PORB"/>
    <property type="match status" value="1"/>
</dbReference>
<dbReference type="Gene3D" id="3.40.50.970">
    <property type="match status" value="2"/>
</dbReference>
<dbReference type="GO" id="GO:0016491">
    <property type="term" value="F:oxidoreductase activity"/>
    <property type="evidence" value="ECO:0007669"/>
    <property type="project" value="UniProtKB-KW"/>
</dbReference>
<evidence type="ECO:0000256" key="1">
    <source>
        <dbReference type="ARBA" id="ARBA00023002"/>
    </source>
</evidence>
<evidence type="ECO:0000313" key="3">
    <source>
        <dbReference type="EMBL" id="KON29707.1"/>
    </source>
</evidence>
<comment type="caution">
    <text evidence="3">The sequence shown here is derived from an EMBL/GenBank/DDBJ whole genome shotgun (WGS) entry which is preliminary data.</text>
</comment>
<reference evidence="3 4" key="1">
    <citation type="submission" date="2015-06" db="EMBL/GenBank/DDBJ databases">
        <title>New insights into the roles of widespread benthic archaea in carbon and nitrogen cycling.</title>
        <authorList>
            <person name="Lazar C.S."/>
            <person name="Baker B.J."/>
            <person name="Seitz K.W."/>
            <person name="Hyde A.S."/>
            <person name="Dick G.J."/>
            <person name="Hinrichs K.-U."/>
            <person name="Teske A.P."/>
        </authorList>
    </citation>
    <scope>NUCLEOTIDE SEQUENCE [LARGE SCALE GENOMIC DNA]</scope>
    <source>
        <strain evidence="3">DG-45</strain>
    </source>
</reference>
<keyword evidence="1" id="KW-0560">Oxidoreductase</keyword>
<evidence type="ECO:0000313" key="4">
    <source>
        <dbReference type="Proteomes" id="UP000037210"/>
    </source>
</evidence>